<accession>A0ABY4M6U8</accession>
<reference evidence="4" key="1">
    <citation type="submission" date="2021-10" db="EMBL/GenBank/DDBJ databases">
        <title>Streptomyces nigrumlapis sp.nov.,an antimicrobial producing actinobacterium isolated from Black Gobi rocks.</title>
        <authorList>
            <person name="Wen Y."/>
            <person name="Zhang W."/>
            <person name="Liu X.G."/>
        </authorList>
    </citation>
    <scope>NUCLEOTIDE SEQUENCE</scope>
    <source>
        <strain evidence="4">ST13-2-2</strain>
    </source>
</reference>
<evidence type="ECO:0000313" key="4">
    <source>
        <dbReference type="EMBL" id="UQA92101.1"/>
    </source>
</evidence>
<dbReference type="InterPro" id="IPR051691">
    <property type="entry name" value="Metab_Enz_Cyan_OpOx_G3PDH"/>
</dbReference>
<feature type="domain" description="BFD-like [2Fe-2S]-binding" evidence="2">
    <location>
        <begin position="399"/>
        <end position="446"/>
    </location>
</feature>
<dbReference type="Pfam" id="PF07992">
    <property type="entry name" value="Pyr_redox_2"/>
    <property type="match status" value="1"/>
</dbReference>
<name>A0ABY4M6U8_9ACTN</name>
<dbReference type="SUPFAM" id="SSF51905">
    <property type="entry name" value="FAD/NAD(P)-binding domain"/>
    <property type="match status" value="1"/>
</dbReference>
<feature type="domain" description="FAD/NAD(P)-binding" evidence="3">
    <location>
        <begin position="13"/>
        <end position="339"/>
    </location>
</feature>
<evidence type="ECO:0000259" key="3">
    <source>
        <dbReference type="Pfam" id="PF07992"/>
    </source>
</evidence>
<sequence length="483" mass="50338">MTGSASDPHDPCDLAVIGAGCAGLSGAVTASELGLSVALLDASEQAGGQFYRHPAPDLRATRPQALHHGWHSFTELRERLRASGIDHRAGHHVWTVTRESDGLWTVHAVTGADGDEPRPVRVRARAVLLATGAYERQLPFPGWTLPGVVGAGGAQAMLKSGLVLPGRRVVVAGSGPLLLAVAASLAAAGARVPAVVEASGYLGYARHPRALAANPRKLVEALVYGSALLRHRVPLRPRSAVTRVHGTDRVEAVTVSRLDRDWRPVQGTDRRIACDALAVGHGLAPQIELATGLGCATRTTPDGTRALALDDSQETSVSGMWAAGETGGIGGAQLAQLEGEVAGTAVAARLYDRPALLGGERVRELRRRRDRLRAFANAMAAAHAPGPGWTDWLDDATDVCRCEEVTAGRVREAVADYGARDARTVKLLTRAGMGWCQGRMCGTAVACLAAGGGGAAVPPSAERRPLAVPIPLGVLGSLDEPDT</sequence>
<dbReference type="InterPro" id="IPR007419">
    <property type="entry name" value="BFD-like_2Fe2S-bd_dom"/>
</dbReference>
<organism evidence="4 5">
    <name type="scientific">Streptomyces halobius</name>
    <dbReference type="NCBI Taxonomy" id="2879846"/>
    <lineage>
        <taxon>Bacteria</taxon>
        <taxon>Bacillati</taxon>
        <taxon>Actinomycetota</taxon>
        <taxon>Actinomycetes</taxon>
        <taxon>Kitasatosporales</taxon>
        <taxon>Streptomycetaceae</taxon>
        <taxon>Streptomyces</taxon>
    </lineage>
</organism>
<dbReference type="CDD" id="cd19946">
    <property type="entry name" value="GlpA-like_Fer2_BFD-like"/>
    <property type="match status" value="1"/>
</dbReference>
<dbReference type="InterPro" id="IPR041854">
    <property type="entry name" value="BFD-like_2Fe2S-bd_dom_sf"/>
</dbReference>
<keyword evidence="1" id="KW-0560">Oxidoreductase</keyword>
<dbReference type="PRINTS" id="PR00368">
    <property type="entry name" value="FADPNR"/>
</dbReference>
<dbReference type="EMBL" id="CP086322">
    <property type="protein sequence ID" value="UQA92101.1"/>
    <property type="molecule type" value="Genomic_DNA"/>
</dbReference>
<dbReference type="PIRSF" id="PIRSF037495">
    <property type="entry name" value="Opine_OX_OoxA/HcnB"/>
    <property type="match status" value="1"/>
</dbReference>
<gene>
    <name evidence="4" type="ORF">K9S39_09795</name>
</gene>
<keyword evidence="5" id="KW-1185">Reference proteome</keyword>
<dbReference type="InterPro" id="IPR023753">
    <property type="entry name" value="FAD/NAD-binding_dom"/>
</dbReference>
<protein>
    <submittedName>
        <fullName evidence="4">FAD-dependent oxidoreductase</fullName>
    </submittedName>
</protein>
<dbReference type="Gene3D" id="1.10.10.1100">
    <property type="entry name" value="BFD-like [2Fe-2S]-binding domain"/>
    <property type="match status" value="1"/>
</dbReference>
<dbReference type="PANTHER" id="PTHR42949:SF3">
    <property type="entry name" value="ANAEROBIC GLYCEROL-3-PHOSPHATE DEHYDROGENASE SUBUNIT B"/>
    <property type="match status" value="1"/>
</dbReference>
<dbReference type="RefSeq" id="WP_248862945.1">
    <property type="nucleotide sequence ID" value="NZ_CP086322.1"/>
</dbReference>
<dbReference type="InterPro" id="IPR036188">
    <property type="entry name" value="FAD/NAD-bd_sf"/>
</dbReference>
<proteinExistence type="predicted"/>
<dbReference type="PANTHER" id="PTHR42949">
    <property type="entry name" value="ANAEROBIC GLYCEROL-3-PHOSPHATE DEHYDROGENASE SUBUNIT B"/>
    <property type="match status" value="1"/>
</dbReference>
<dbReference type="Proteomes" id="UP000830115">
    <property type="component" value="Chromosome"/>
</dbReference>
<dbReference type="PRINTS" id="PR00411">
    <property type="entry name" value="PNDRDTASEI"/>
</dbReference>
<dbReference type="InterPro" id="IPR017224">
    <property type="entry name" value="Opine_Oxase_asu/HCN_bsu"/>
</dbReference>
<evidence type="ECO:0000259" key="2">
    <source>
        <dbReference type="Pfam" id="PF04324"/>
    </source>
</evidence>
<evidence type="ECO:0000256" key="1">
    <source>
        <dbReference type="ARBA" id="ARBA00023002"/>
    </source>
</evidence>
<evidence type="ECO:0000313" key="5">
    <source>
        <dbReference type="Proteomes" id="UP000830115"/>
    </source>
</evidence>
<dbReference type="Pfam" id="PF04324">
    <property type="entry name" value="Fer2_BFD"/>
    <property type="match status" value="1"/>
</dbReference>
<dbReference type="Gene3D" id="3.50.50.60">
    <property type="entry name" value="FAD/NAD(P)-binding domain"/>
    <property type="match status" value="2"/>
</dbReference>